<dbReference type="eggNOG" id="ENOG50336H4">
    <property type="taxonomic scope" value="Bacteria"/>
</dbReference>
<dbReference type="RefSeq" id="WP_015663958.1">
    <property type="nucleotide sequence ID" value="NC_020453.1"/>
</dbReference>
<dbReference type="KEGG" id="aol:S58_08090"/>
<dbReference type="PATRIC" id="fig|1245469.3.peg.829"/>
<reference evidence="1 2" key="1">
    <citation type="journal article" date="2013" name="Appl. Environ. Microbiol.">
        <title>Genome analysis suggests that the soil oligotrophic bacterium Agromonas oligotrophica (Bradyrhizobium oligotrophicum) is a nitrogen-fixing symbiont of Aeschynomene indica.</title>
        <authorList>
            <person name="Okubo T."/>
            <person name="Fukushima S."/>
            <person name="Itakura M."/>
            <person name="Oshima K."/>
            <person name="Longtonglang A."/>
            <person name="Teaumroong N."/>
            <person name="Mitsui H."/>
            <person name="Hattori M."/>
            <person name="Hattori R."/>
            <person name="Hattori T."/>
            <person name="Minamisawa K."/>
        </authorList>
    </citation>
    <scope>NUCLEOTIDE SEQUENCE [LARGE SCALE GENOMIC DNA]</scope>
    <source>
        <strain evidence="1 2">S58</strain>
    </source>
</reference>
<protein>
    <recommendedName>
        <fullName evidence="3">DUF2867 domain-containing protein</fullName>
    </recommendedName>
</protein>
<organism evidence="1 2">
    <name type="scientific">Bradyrhizobium oligotrophicum S58</name>
    <dbReference type="NCBI Taxonomy" id="1245469"/>
    <lineage>
        <taxon>Bacteria</taxon>
        <taxon>Pseudomonadati</taxon>
        <taxon>Pseudomonadota</taxon>
        <taxon>Alphaproteobacteria</taxon>
        <taxon>Hyphomicrobiales</taxon>
        <taxon>Nitrobacteraceae</taxon>
        <taxon>Bradyrhizobium</taxon>
    </lineage>
</organism>
<keyword evidence="2" id="KW-1185">Reference proteome</keyword>
<dbReference type="GeneID" id="301814801"/>
<dbReference type="HOGENOM" id="CLU_108535_0_0_5"/>
<gene>
    <name evidence="1" type="ORF">S58_08090</name>
</gene>
<evidence type="ECO:0008006" key="3">
    <source>
        <dbReference type="Google" id="ProtNLM"/>
    </source>
</evidence>
<dbReference type="Proteomes" id="UP000011841">
    <property type="component" value="Chromosome"/>
</dbReference>
<sequence>MSLIDRFLPDYQFSERHATLVRCPPGALLDLIQGWEPPRDRFTEFAMTLRQTPARLMHRLSPERHRAPQPFSLKSFTPLGRDGDRAMVGGLIGQFWRNDFGLVHIASPEAFIAFNAPRTPKLVLGFMAESEGELTRLVTETRVYCPDRMSYLMFLPYWLLIRPASGLIRRRTLRAIRAIAEQRNSEADESSAR</sequence>
<dbReference type="EMBL" id="AP012603">
    <property type="protein sequence ID" value="BAM86822.1"/>
    <property type="molecule type" value="Genomic_DNA"/>
</dbReference>
<dbReference type="AlphaFoldDB" id="M4Z235"/>
<name>M4Z235_9BRAD</name>
<evidence type="ECO:0000313" key="2">
    <source>
        <dbReference type="Proteomes" id="UP000011841"/>
    </source>
</evidence>
<evidence type="ECO:0000313" key="1">
    <source>
        <dbReference type="EMBL" id="BAM86822.1"/>
    </source>
</evidence>
<accession>M4Z235</accession>
<proteinExistence type="predicted"/>
<dbReference type="OrthoDB" id="5464833at2"/>